<evidence type="ECO:0000313" key="2">
    <source>
        <dbReference type="Proteomes" id="UP001652660"/>
    </source>
</evidence>
<gene>
    <name evidence="3" type="primary">LOC113703486</name>
</gene>
<proteinExistence type="predicted"/>
<name>A0ABM4VFK2_COFAR</name>
<sequence>MSSETWRWKGHCLLRELNWISSYLSVAYIFIHNKEIIVYQLFIGSWQLWPLCVFQVLLRRKINAKNHYWFNKPLQTWRGAVDILFQMMSTRVLIRRGVEDSDWMASYHSVYLYSLREC</sequence>
<keyword evidence="2" id="KW-1185">Reference proteome</keyword>
<accession>A0ABM4VFK2</accession>
<keyword evidence="1" id="KW-0812">Transmembrane</keyword>
<keyword evidence="1" id="KW-1133">Transmembrane helix</keyword>
<organism evidence="2 3">
    <name type="scientific">Coffea arabica</name>
    <name type="common">Arabian coffee</name>
    <dbReference type="NCBI Taxonomy" id="13443"/>
    <lineage>
        <taxon>Eukaryota</taxon>
        <taxon>Viridiplantae</taxon>
        <taxon>Streptophyta</taxon>
        <taxon>Embryophyta</taxon>
        <taxon>Tracheophyta</taxon>
        <taxon>Spermatophyta</taxon>
        <taxon>Magnoliopsida</taxon>
        <taxon>eudicotyledons</taxon>
        <taxon>Gunneridae</taxon>
        <taxon>Pentapetalae</taxon>
        <taxon>asterids</taxon>
        <taxon>lamiids</taxon>
        <taxon>Gentianales</taxon>
        <taxon>Rubiaceae</taxon>
        <taxon>Ixoroideae</taxon>
        <taxon>Gardenieae complex</taxon>
        <taxon>Bertiereae - Coffeeae clade</taxon>
        <taxon>Coffeeae</taxon>
        <taxon>Coffea</taxon>
    </lineage>
</organism>
<dbReference type="GeneID" id="113703486"/>
<feature type="transmembrane region" description="Helical" evidence="1">
    <location>
        <begin position="37"/>
        <end position="58"/>
    </location>
</feature>
<reference evidence="3" key="1">
    <citation type="submission" date="2025-08" db="UniProtKB">
        <authorList>
            <consortium name="RefSeq"/>
        </authorList>
    </citation>
    <scope>IDENTIFICATION</scope>
    <source>
        <tissue evidence="3">Leaves</tissue>
    </source>
</reference>
<evidence type="ECO:0000256" key="1">
    <source>
        <dbReference type="SAM" id="Phobius"/>
    </source>
</evidence>
<keyword evidence="1" id="KW-0472">Membrane</keyword>
<dbReference type="RefSeq" id="XP_071918311.1">
    <property type="nucleotide sequence ID" value="XM_072062210.1"/>
</dbReference>
<evidence type="ECO:0000313" key="3">
    <source>
        <dbReference type="RefSeq" id="XP_071918311.1"/>
    </source>
</evidence>
<dbReference type="Proteomes" id="UP001652660">
    <property type="component" value="Chromosome 8e"/>
</dbReference>
<protein>
    <submittedName>
        <fullName evidence="3">Uncharacterized protein</fullName>
    </submittedName>
</protein>
<feature type="transmembrane region" description="Helical" evidence="1">
    <location>
        <begin position="12"/>
        <end position="31"/>
    </location>
</feature>